<protein>
    <recommendedName>
        <fullName evidence="9">UmuC domain-containing protein</fullName>
    </recommendedName>
</protein>
<dbReference type="GO" id="GO:0003887">
    <property type="term" value="F:DNA-directed DNA polymerase activity"/>
    <property type="evidence" value="ECO:0007669"/>
    <property type="project" value="TreeGrafter"/>
</dbReference>
<dbReference type="Gene3D" id="3.30.70.270">
    <property type="match status" value="1"/>
</dbReference>
<evidence type="ECO:0000256" key="6">
    <source>
        <dbReference type="ARBA" id="ARBA00022842"/>
    </source>
</evidence>
<evidence type="ECO:0000313" key="10">
    <source>
        <dbReference type="EMBL" id="GFR43922.1"/>
    </source>
</evidence>
<keyword evidence="3" id="KW-0548">Nucleotidyltransferase</keyword>
<dbReference type="GO" id="GO:0046872">
    <property type="term" value="F:metal ion binding"/>
    <property type="evidence" value="ECO:0007669"/>
    <property type="project" value="UniProtKB-KW"/>
</dbReference>
<sequence length="154" mass="17110">MQHQPQQPHHVARPRVVAHIDLDAFYCQVEVGRNPALRGQPVAVIQYNPWDKEALKTALRPEDPRIFNDSNGSLIAVSYEARRFGVKRNMSGQQARQLCPSLQLVQVPTAHGKADLGIYRQAGQQVASILARGSVVFERASIDEAYLDLTEAAN</sequence>
<dbReference type="Gene3D" id="3.40.1170.60">
    <property type="match status" value="1"/>
</dbReference>
<evidence type="ECO:0000256" key="5">
    <source>
        <dbReference type="ARBA" id="ARBA00022763"/>
    </source>
</evidence>
<proteinExistence type="predicted"/>
<organism evidence="10 11">
    <name type="scientific">Astrephomene gubernaculifera</name>
    <dbReference type="NCBI Taxonomy" id="47775"/>
    <lineage>
        <taxon>Eukaryota</taxon>
        <taxon>Viridiplantae</taxon>
        <taxon>Chlorophyta</taxon>
        <taxon>core chlorophytes</taxon>
        <taxon>Chlorophyceae</taxon>
        <taxon>CS clade</taxon>
        <taxon>Chlamydomonadales</taxon>
        <taxon>Astrephomenaceae</taxon>
        <taxon>Astrephomene</taxon>
    </lineage>
</organism>
<keyword evidence="5" id="KW-0227">DNA damage</keyword>
<evidence type="ECO:0000256" key="7">
    <source>
        <dbReference type="ARBA" id="ARBA00023204"/>
    </source>
</evidence>
<dbReference type="SUPFAM" id="SSF56672">
    <property type="entry name" value="DNA/RNA polymerases"/>
    <property type="match status" value="1"/>
</dbReference>
<evidence type="ECO:0000313" key="11">
    <source>
        <dbReference type="Proteomes" id="UP001054857"/>
    </source>
</evidence>
<comment type="caution">
    <text evidence="10">The sequence shown here is derived from an EMBL/GenBank/DDBJ whole genome shotgun (WGS) entry which is preliminary data.</text>
</comment>
<gene>
    <name evidence="10" type="ORF">Agub_g5058</name>
</gene>
<keyword evidence="7" id="KW-0234">DNA repair</keyword>
<evidence type="ECO:0000256" key="2">
    <source>
        <dbReference type="ARBA" id="ARBA00022679"/>
    </source>
</evidence>
<dbReference type="InterPro" id="IPR001126">
    <property type="entry name" value="UmuC"/>
</dbReference>
<evidence type="ECO:0000256" key="4">
    <source>
        <dbReference type="ARBA" id="ARBA00022723"/>
    </source>
</evidence>
<dbReference type="EMBL" id="BMAR01000006">
    <property type="protein sequence ID" value="GFR43922.1"/>
    <property type="molecule type" value="Genomic_DNA"/>
</dbReference>
<keyword evidence="4" id="KW-0479">Metal-binding</keyword>
<dbReference type="GO" id="GO:0006281">
    <property type="term" value="P:DNA repair"/>
    <property type="evidence" value="ECO:0007669"/>
    <property type="project" value="UniProtKB-KW"/>
</dbReference>
<keyword evidence="8" id="KW-0539">Nucleus</keyword>
<dbReference type="InterPro" id="IPR043128">
    <property type="entry name" value="Rev_trsase/Diguanyl_cyclase"/>
</dbReference>
<keyword evidence="6" id="KW-0460">Magnesium</keyword>
<dbReference type="GO" id="GO:0005634">
    <property type="term" value="C:nucleus"/>
    <property type="evidence" value="ECO:0007669"/>
    <property type="project" value="UniProtKB-SubCell"/>
</dbReference>
<accession>A0AAD3DNC1</accession>
<evidence type="ECO:0000256" key="1">
    <source>
        <dbReference type="ARBA" id="ARBA00004123"/>
    </source>
</evidence>
<dbReference type="Pfam" id="PF00817">
    <property type="entry name" value="IMS"/>
    <property type="match status" value="1"/>
</dbReference>
<dbReference type="AlphaFoldDB" id="A0AAD3DNC1"/>
<dbReference type="PANTHER" id="PTHR45873:SF1">
    <property type="entry name" value="DNA POLYMERASE ETA"/>
    <property type="match status" value="1"/>
</dbReference>
<dbReference type="GO" id="GO:0009314">
    <property type="term" value="P:response to radiation"/>
    <property type="evidence" value="ECO:0007669"/>
    <property type="project" value="TreeGrafter"/>
</dbReference>
<name>A0AAD3DNC1_9CHLO</name>
<dbReference type="FunFam" id="3.40.1170.60:FF:000003">
    <property type="entry name" value="DNA polymerase eta"/>
    <property type="match status" value="1"/>
</dbReference>
<dbReference type="GO" id="GO:0035861">
    <property type="term" value="C:site of double-strand break"/>
    <property type="evidence" value="ECO:0007669"/>
    <property type="project" value="TreeGrafter"/>
</dbReference>
<evidence type="ECO:0000256" key="8">
    <source>
        <dbReference type="ARBA" id="ARBA00023242"/>
    </source>
</evidence>
<reference evidence="10 11" key="1">
    <citation type="journal article" date="2021" name="Sci. Rep.">
        <title>Genome sequencing of the multicellular alga Astrephomene provides insights into convergent evolution of germ-soma differentiation.</title>
        <authorList>
            <person name="Yamashita S."/>
            <person name="Yamamoto K."/>
            <person name="Matsuzaki R."/>
            <person name="Suzuki S."/>
            <person name="Yamaguchi H."/>
            <person name="Hirooka S."/>
            <person name="Minakuchi Y."/>
            <person name="Miyagishima S."/>
            <person name="Kawachi M."/>
            <person name="Toyoda A."/>
            <person name="Nozaki H."/>
        </authorList>
    </citation>
    <scope>NUCLEOTIDE SEQUENCE [LARGE SCALE GENOMIC DNA]</scope>
    <source>
        <strain evidence="10 11">NIES-4017</strain>
    </source>
</reference>
<comment type="subcellular location">
    <subcellularLocation>
        <location evidence="1">Nucleus</location>
    </subcellularLocation>
</comment>
<evidence type="ECO:0000259" key="9">
    <source>
        <dbReference type="PROSITE" id="PS50173"/>
    </source>
</evidence>
<feature type="non-terminal residue" evidence="10">
    <location>
        <position position="1"/>
    </location>
</feature>
<keyword evidence="2" id="KW-0808">Transferase</keyword>
<dbReference type="InterPro" id="IPR043502">
    <property type="entry name" value="DNA/RNA_pol_sf"/>
</dbReference>
<dbReference type="GO" id="GO:0005657">
    <property type="term" value="C:replication fork"/>
    <property type="evidence" value="ECO:0007669"/>
    <property type="project" value="TreeGrafter"/>
</dbReference>
<dbReference type="InterPro" id="IPR052230">
    <property type="entry name" value="DNA_polymerase_eta"/>
</dbReference>
<dbReference type="PANTHER" id="PTHR45873">
    <property type="entry name" value="DNA POLYMERASE ETA"/>
    <property type="match status" value="1"/>
</dbReference>
<keyword evidence="11" id="KW-1185">Reference proteome</keyword>
<evidence type="ECO:0000256" key="3">
    <source>
        <dbReference type="ARBA" id="ARBA00022695"/>
    </source>
</evidence>
<dbReference type="GO" id="GO:0042276">
    <property type="term" value="P:error-prone translesion synthesis"/>
    <property type="evidence" value="ECO:0007669"/>
    <property type="project" value="TreeGrafter"/>
</dbReference>
<feature type="domain" description="UmuC" evidence="9">
    <location>
        <begin position="17"/>
        <end position="154"/>
    </location>
</feature>
<dbReference type="PROSITE" id="PS50173">
    <property type="entry name" value="UMUC"/>
    <property type="match status" value="1"/>
</dbReference>
<dbReference type="Proteomes" id="UP001054857">
    <property type="component" value="Unassembled WGS sequence"/>
</dbReference>